<name>A0ABQ5D3S0_9ASTR</name>
<organism evidence="3 4">
    <name type="scientific">Tanacetum coccineum</name>
    <dbReference type="NCBI Taxonomy" id="301880"/>
    <lineage>
        <taxon>Eukaryota</taxon>
        <taxon>Viridiplantae</taxon>
        <taxon>Streptophyta</taxon>
        <taxon>Embryophyta</taxon>
        <taxon>Tracheophyta</taxon>
        <taxon>Spermatophyta</taxon>
        <taxon>Magnoliopsida</taxon>
        <taxon>eudicotyledons</taxon>
        <taxon>Gunneridae</taxon>
        <taxon>Pentapetalae</taxon>
        <taxon>asterids</taxon>
        <taxon>campanulids</taxon>
        <taxon>Asterales</taxon>
        <taxon>Asteraceae</taxon>
        <taxon>Asteroideae</taxon>
        <taxon>Anthemideae</taxon>
        <taxon>Anthemidinae</taxon>
        <taxon>Tanacetum</taxon>
    </lineage>
</organism>
<dbReference type="Pfam" id="PF22936">
    <property type="entry name" value="Pol_BBD"/>
    <property type="match status" value="1"/>
</dbReference>
<proteinExistence type="predicted"/>
<evidence type="ECO:0000259" key="2">
    <source>
        <dbReference type="SMART" id="SM00343"/>
    </source>
</evidence>
<keyword evidence="4" id="KW-1185">Reference proteome</keyword>
<dbReference type="InterPro" id="IPR001878">
    <property type="entry name" value="Znf_CCHC"/>
</dbReference>
<dbReference type="InterPro" id="IPR036875">
    <property type="entry name" value="Znf_CCHC_sf"/>
</dbReference>
<dbReference type="Pfam" id="PF13976">
    <property type="entry name" value="gag_pre-integrs"/>
    <property type="match status" value="1"/>
</dbReference>
<dbReference type="SUPFAM" id="SSF57756">
    <property type="entry name" value="Retrovirus zinc finger-like domains"/>
    <property type="match status" value="1"/>
</dbReference>
<feature type="region of interest" description="Disordered" evidence="1">
    <location>
        <begin position="750"/>
        <end position="771"/>
    </location>
</feature>
<dbReference type="Proteomes" id="UP001151760">
    <property type="component" value="Unassembled WGS sequence"/>
</dbReference>
<accession>A0ABQ5D3S0</accession>
<evidence type="ECO:0000313" key="3">
    <source>
        <dbReference type="EMBL" id="GJT33153.1"/>
    </source>
</evidence>
<comment type="caution">
    <text evidence="3">The sequence shown here is derived from an EMBL/GenBank/DDBJ whole genome shotgun (WGS) entry which is preliminary data.</text>
</comment>
<dbReference type="SMART" id="SM00343">
    <property type="entry name" value="ZnF_C2HC"/>
    <property type="match status" value="1"/>
</dbReference>
<sequence>MDSMIPIGQKNTLAEYMILSGADNCPPILDNDLVTRIKKYAELSAAEKIQADCDMKATNIILQGLPSDIYSLVNHHTVAKGSMGNSSTTNARYLIDKAGKRRAYPQPQSVPQIEYTVSIVNQQTHLAEFPQIDSGLTVLVFKQGDDPIDAINKMMSFLSTIGRPNSYLADTLGTRANTFGTGGNNSGQQRVVKCFNCQGESHMARQCLKPKRKKDATWLRDKVLLVEAQGNGKVLNEEKLEFLADPDNLDGYNSDCDEISTTKEVLMSNLSSYDSYVVYEVVQIVLWYLDSGFSKHMIEDCSELTNFIHKILDIVKFGNDQVAKIMGYGDYQIGNVTISRVYYVEGLGHNLFSVGQFCDSDLKVAFRKHTCFVHNLEGVDLLLGSRGTNLYSLPIGDMMASSPICLLSKATKTKSWLWHHSLFHLNFSDINHLARQSLVRGLPRLKYERPLIYHQEELYIHKEEMAPMALSDSKYDDLLVKLDDTGFKAATYKRGLATLEEQIIKYREHEVLFSKEIALLKRSVGHKEYQMGLLRDELEKVKQEKEGFEFKIAKFDKSAKDLEQLLASQITDKSKKGFGYNVVPSPHPLILNRPTPLDLSYSGLEEFKEPEVNEYGPRDSSLKPTIGCDKESDNSKENTDDSLEQHQITDTETSSVKSSLKVDKDWKEKFFYPANHVREVEPKKVRENNDAPIIEDWVSDDEDNDEPNPKVEKKTVIPTATKKEFVKPEKPVKRSVSCANQQRKRIVSGNNYNKKDNDYYSKTSHSSAHKHMAPRAVLMKTGLKSVNTVRLVINVRSVNTGRPFSTARSFKTVRPSYTAHPKSTIHCARPRTYFQNQAQSTVHMPFYKRTKLTNWCFNQRFNTGRPFRSTVNTVRARGFNAVKPSACWVWRPIKPNGASMVFNKYNYIDARGRSKSVMAWVPKEN</sequence>
<feature type="compositionally biased region" description="Basic and acidic residues" evidence="1">
    <location>
        <begin position="608"/>
        <end position="621"/>
    </location>
</feature>
<feature type="compositionally biased region" description="Basic and acidic residues" evidence="1">
    <location>
        <begin position="628"/>
        <end position="649"/>
    </location>
</feature>
<dbReference type="InterPro" id="IPR025724">
    <property type="entry name" value="GAG-pre-integrase_dom"/>
</dbReference>
<protein>
    <submittedName>
        <fullName evidence="3">Retrovirus-related pol polyprotein from transposon TNT 1-94</fullName>
    </submittedName>
</protein>
<reference evidence="3" key="2">
    <citation type="submission" date="2022-01" db="EMBL/GenBank/DDBJ databases">
        <authorList>
            <person name="Yamashiro T."/>
            <person name="Shiraishi A."/>
            <person name="Satake H."/>
            <person name="Nakayama K."/>
        </authorList>
    </citation>
    <scope>NUCLEOTIDE SEQUENCE</scope>
</reference>
<evidence type="ECO:0000313" key="4">
    <source>
        <dbReference type="Proteomes" id="UP001151760"/>
    </source>
</evidence>
<dbReference type="InterPro" id="IPR054722">
    <property type="entry name" value="PolX-like_BBD"/>
</dbReference>
<dbReference type="Gene3D" id="4.10.60.10">
    <property type="entry name" value="Zinc finger, CCHC-type"/>
    <property type="match status" value="1"/>
</dbReference>
<feature type="region of interest" description="Disordered" evidence="1">
    <location>
        <begin position="608"/>
        <end position="659"/>
    </location>
</feature>
<reference evidence="3" key="1">
    <citation type="journal article" date="2022" name="Int. J. Mol. Sci.">
        <title>Draft Genome of Tanacetum Coccineum: Genomic Comparison of Closely Related Tanacetum-Family Plants.</title>
        <authorList>
            <person name="Yamashiro T."/>
            <person name="Shiraishi A."/>
            <person name="Nakayama K."/>
            <person name="Satake H."/>
        </authorList>
    </citation>
    <scope>NUCLEOTIDE SEQUENCE</scope>
</reference>
<evidence type="ECO:0000256" key="1">
    <source>
        <dbReference type="SAM" id="MobiDB-lite"/>
    </source>
</evidence>
<gene>
    <name evidence="3" type="ORF">Tco_0923572</name>
</gene>
<feature type="domain" description="CCHC-type" evidence="2">
    <location>
        <begin position="193"/>
        <end position="209"/>
    </location>
</feature>
<dbReference type="EMBL" id="BQNB010014854">
    <property type="protein sequence ID" value="GJT33153.1"/>
    <property type="molecule type" value="Genomic_DNA"/>
</dbReference>